<dbReference type="InterPro" id="IPR035959">
    <property type="entry name" value="RutC-like_sf"/>
</dbReference>
<dbReference type="EMBL" id="DTGT01000072">
    <property type="protein sequence ID" value="HGH60106.1"/>
    <property type="molecule type" value="Genomic_DNA"/>
</dbReference>
<name>A0A7C4AQI2_9BACT</name>
<dbReference type="Gene3D" id="3.30.1330.40">
    <property type="entry name" value="RutC-like"/>
    <property type="match status" value="1"/>
</dbReference>
<dbReference type="PANTHER" id="PTHR11803:SF39">
    <property type="entry name" value="2-IMINOBUTANOATE_2-IMINOPROPANOATE DEAMINASE"/>
    <property type="match status" value="1"/>
</dbReference>
<protein>
    <submittedName>
        <fullName evidence="2">RidA family protein</fullName>
    </submittedName>
</protein>
<comment type="similarity">
    <text evidence="1">Belongs to the RutC family.</text>
</comment>
<proteinExistence type="inferred from homology"/>
<evidence type="ECO:0000256" key="1">
    <source>
        <dbReference type="ARBA" id="ARBA00010552"/>
    </source>
</evidence>
<dbReference type="CDD" id="cd00448">
    <property type="entry name" value="YjgF_YER057c_UK114_family"/>
    <property type="match status" value="1"/>
</dbReference>
<evidence type="ECO:0000313" key="2">
    <source>
        <dbReference type="EMBL" id="HGH60106.1"/>
    </source>
</evidence>
<dbReference type="InterPro" id="IPR006056">
    <property type="entry name" value="RidA"/>
</dbReference>
<dbReference type="GO" id="GO:0019239">
    <property type="term" value="F:deaminase activity"/>
    <property type="evidence" value="ECO:0007669"/>
    <property type="project" value="TreeGrafter"/>
</dbReference>
<gene>
    <name evidence="2" type="ORF">ENV54_02270</name>
</gene>
<sequence>MNRTKEAVSTEKAPAAIGPYSQAVKSGHFLFVSGQIGLDPDTGVLVSGGIQAQTDRVLRNLKAILEAGGLGLADVVKTTCFLRDMADFPAFNKVYEIYFSSAPPARETVAVADLPKGALVEVSCIAVGSSCPQ</sequence>
<dbReference type="Pfam" id="PF01042">
    <property type="entry name" value="Ribonuc_L-PSP"/>
    <property type="match status" value="1"/>
</dbReference>
<accession>A0A7C4AQI2</accession>
<dbReference type="NCBIfam" id="TIGR00004">
    <property type="entry name" value="Rid family detoxifying hydrolase"/>
    <property type="match status" value="1"/>
</dbReference>
<dbReference type="InterPro" id="IPR006175">
    <property type="entry name" value="YjgF/YER057c/UK114"/>
</dbReference>
<dbReference type="AlphaFoldDB" id="A0A7C4AQI2"/>
<dbReference type="PANTHER" id="PTHR11803">
    <property type="entry name" value="2-IMINOBUTANOATE/2-IMINOPROPANOATE DEAMINASE RIDA"/>
    <property type="match status" value="1"/>
</dbReference>
<dbReference type="GO" id="GO:0005829">
    <property type="term" value="C:cytosol"/>
    <property type="evidence" value="ECO:0007669"/>
    <property type="project" value="TreeGrafter"/>
</dbReference>
<organism evidence="2">
    <name type="scientific">Desulfomonile tiedjei</name>
    <dbReference type="NCBI Taxonomy" id="2358"/>
    <lineage>
        <taxon>Bacteria</taxon>
        <taxon>Pseudomonadati</taxon>
        <taxon>Thermodesulfobacteriota</taxon>
        <taxon>Desulfomonilia</taxon>
        <taxon>Desulfomonilales</taxon>
        <taxon>Desulfomonilaceae</taxon>
        <taxon>Desulfomonile</taxon>
    </lineage>
</organism>
<dbReference type="FunFam" id="3.30.1330.40:FF:000001">
    <property type="entry name" value="L-PSP family endoribonuclease"/>
    <property type="match status" value="1"/>
</dbReference>
<comment type="caution">
    <text evidence="2">The sequence shown here is derived from an EMBL/GenBank/DDBJ whole genome shotgun (WGS) entry which is preliminary data.</text>
</comment>
<dbReference type="SUPFAM" id="SSF55298">
    <property type="entry name" value="YjgF-like"/>
    <property type="match status" value="1"/>
</dbReference>
<reference evidence="2" key="1">
    <citation type="journal article" date="2020" name="mSystems">
        <title>Genome- and Community-Level Interaction Insights into Carbon Utilization and Element Cycling Functions of Hydrothermarchaeota in Hydrothermal Sediment.</title>
        <authorList>
            <person name="Zhou Z."/>
            <person name="Liu Y."/>
            <person name="Xu W."/>
            <person name="Pan J."/>
            <person name="Luo Z.H."/>
            <person name="Li M."/>
        </authorList>
    </citation>
    <scope>NUCLEOTIDE SEQUENCE [LARGE SCALE GENOMIC DNA]</scope>
    <source>
        <strain evidence="2">SpSt-769</strain>
    </source>
</reference>